<dbReference type="Proteomes" id="UP001259832">
    <property type="component" value="Unassembled WGS sequence"/>
</dbReference>
<dbReference type="EMBL" id="JASMQC010000001">
    <property type="protein sequence ID" value="KAK1948405.1"/>
    <property type="molecule type" value="Genomic_DNA"/>
</dbReference>
<proteinExistence type="predicted"/>
<protein>
    <submittedName>
        <fullName evidence="1">Uncharacterized protein</fullName>
    </submittedName>
</protein>
<evidence type="ECO:0000313" key="1">
    <source>
        <dbReference type="EMBL" id="KAK1948405.1"/>
    </source>
</evidence>
<organism evidence="1 2">
    <name type="scientific">Phytophthora citrophthora</name>
    <dbReference type="NCBI Taxonomy" id="4793"/>
    <lineage>
        <taxon>Eukaryota</taxon>
        <taxon>Sar</taxon>
        <taxon>Stramenopiles</taxon>
        <taxon>Oomycota</taxon>
        <taxon>Peronosporomycetes</taxon>
        <taxon>Peronosporales</taxon>
        <taxon>Peronosporaceae</taxon>
        <taxon>Phytophthora</taxon>
    </lineage>
</organism>
<accession>A0AAD9H1N4</accession>
<gene>
    <name evidence="1" type="ORF">P3T76_000695</name>
</gene>
<sequence>MVGLTAKQLAQETLCAGDTIDYYRVGFVIENQWLRTSKVLTVDASNSRSPIKLVSGDPSDPSMWIKRKMDARGVLITTAKWRTLKTFTMVDGNIEEPTDAQVLCRNLASIVEDVLATHSGGLASTSADTYPDDASLGENHLTLLAQKKVSSETLPLPLCRDLSDGDVVAMRTARLEYNQSNPEIVNISGGKECGLNTDNTAQTELTSGKARMIHRGMSFSTATNAIRAVKDFALANGKSMIVVRRSGMDRQLKCTSSKCTSTVPIYRRRKSDRTYGHWCTSRVSEEYINCTSMPKPTTRQIAENPTFRSAVNAAPNSKASSLVALLRECDGISLQAQMRSVYRARDLVNETEASSLHDSYQLIESYLSKQMQIQPA</sequence>
<dbReference type="AlphaFoldDB" id="A0AAD9H1N4"/>
<evidence type="ECO:0000313" key="2">
    <source>
        <dbReference type="Proteomes" id="UP001259832"/>
    </source>
</evidence>
<keyword evidence="2" id="KW-1185">Reference proteome</keyword>
<comment type="caution">
    <text evidence="1">The sequence shown here is derived from an EMBL/GenBank/DDBJ whole genome shotgun (WGS) entry which is preliminary data.</text>
</comment>
<reference evidence="1" key="1">
    <citation type="submission" date="2023-08" db="EMBL/GenBank/DDBJ databases">
        <title>Reference Genome Resource for the Citrus Pathogen Phytophthora citrophthora.</title>
        <authorList>
            <person name="Moller H."/>
            <person name="Coetzee B."/>
            <person name="Rose L.J."/>
            <person name="Van Niekerk J.M."/>
        </authorList>
    </citation>
    <scope>NUCLEOTIDE SEQUENCE</scope>
    <source>
        <strain evidence="1">STE-U-9442</strain>
    </source>
</reference>
<name>A0AAD9H1N4_9STRA</name>